<evidence type="ECO:0000313" key="5">
    <source>
        <dbReference type="Proteomes" id="UP000198538"/>
    </source>
</evidence>
<evidence type="ECO:0000256" key="2">
    <source>
        <dbReference type="ARBA" id="ARBA00022840"/>
    </source>
</evidence>
<evidence type="ECO:0000313" key="4">
    <source>
        <dbReference type="EMBL" id="SCY54594.1"/>
    </source>
</evidence>
<evidence type="ECO:0000256" key="1">
    <source>
        <dbReference type="ARBA" id="ARBA00022741"/>
    </source>
</evidence>
<dbReference type="EMBL" id="FMVM01000006">
    <property type="protein sequence ID" value="SCY54594.1"/>
    <property type="molecule type" value="Genomic_DNA"/>
</dbReference>
<dbReference type="InterPro" id="IPR027417">
    <property type="entry name" value="P-loop_NTPase"/>
</dbReference>
<feature type="domain" description="ABC transporter" evidence="3">
    <location>
        <begin position="2"/>
        <end position="235"/>
    </location>
</feature>
<proteinExistence type="predicted"/>
<keyword evidence="5" id="KW-1185">Reference proteome</keyword>
<dbReference type="GO" id="GO:0016887">
    <property type="term" value="F:ATP hydrolysis activity"/>
    <property type="evidence" value="ECO:0007669"/>
    <property type="project" value="InterPro"/>
</dbReference>
<reference evidence="5" key="1">
    <citation type="submission" date="2016-10" db="EMBL/GenBank/DDBJ databases">
        <authorList>
            <person name="Varghese N."/>
            <person name="Submissions S."/>
        </authorList>
    </citation>
    <scope>NUCLEOTIDE SEQUENCE [LARGE SCALE GENOMIC DNA]</scope>
    <source>
        <strain evidence="5">BL9</strain>
    </source>
</reference>
<keyword evidence="2 4" id="KW-0067">ATP-binding</keyword>
<organism evidence="4 5">
    <name type="scientific">Paenibacillus polysaccharolyticus</name>
    <dbReference type="NCBI Taxonomy" id="582692"/>
    <lineage>
        <taxon>Bacteria</taxon>
        <taxon>Bacillati</taxon>
        <taxon>Bacillota</taxon>
        <taxon>Bacilli</taxon>
        <taxon>Bacillales</taxon>
        <taxon>Paenibacillaceae</taxon>
        <taxon>Paenibacillus</taxon>
    </lineage>
</organism>
<dbReference type="InterPro" id="IPR017871">
    <property type="entry name" value="ABC_transporter-like_CS"/>
</dbReference>
<dbReference type="PANTHER" id="PTHR43158">
    <property type="entry name" value="SKFA PEPTIDE EXPORT ATP-BINDING PROTEIN SKFE"/>
    <property type="match status" value="1"/>
</dbReference>
<evidence type="ECO:0000259" key="3">
    <source>
        <dbReference type="PROSITE" id="PS50893"/>
    </source>
</evidence>
<dbReference type="STRING" id="582692.SAMN05720606_10626"/>
<dbReference type="Gene3D" id="3.40.50.300">
    <property type="entry name" value="P-loop containing nucleotide triphosphate hydrolases"/>
    <property type="match status" value="1"/>
</dbReference>
<accession>A0A1G5GSX5</accession>
<dbReference type="PROSITE" id="PS50893">
    <property type="entry name" value="ABC_TRANSPORTER_2"/>
    <property type="match status" value="1"/>
</dbReference>
<sequence>MVEPIAVQLNGVSKMRKRRVIGPIDLTIPEGYVVAILGHNGSGKSTLLNMLQQIVLPDNGEIIWFGQEKHSGILPIELRQQIGFVADNSGIEENRMTPQEAADFRSHWYPRWDMKLFKKLITDMDVPSDVKLTKMSKGERRKFEIAAALAARPKLLLLDEPSSGLDPFAWKVMVEQFRDYMEGGDTTILIATHIADEVKRLADYIVLMHRGQVLGMAEKDLVLEQWKEIWYEGDLRPENIPGVVESFQEENGLIRVITTRVSEAQERLELSNHRVLKIRNLELGEVLEYWIAGYAPVQWR</sequence>
<protein>
    <submittedName>
        <fullName evidence="4">ABC-2 type transport system ATP-binding protein</fullName>
    </submittedName>
</protein>
<dbReference type="PROSITE" id="PS00211">
    <property type="entry name" value="ABC_TRANSPORTER_1"/>
    <property type="match status" value="1"/>
</dbReference>
<dbReference type="CDD" id="cd03230">
    <property type="entry name" value="ABC_DR_subfamily_A"/>
    <property type="match status" value="1"/>
</dbReference>
<dbReference type="SMART" id="SM00382">
    <property type="entry name" value="AAA"/>
    <property type="match status" value="1"/>
</dbReference>
<dbReference type="GO" id="GO:0005524">
    <property type="term" value="F:ATP binding"/>
    <property type="evidence" value="ECO:0007669"/>
    <property type="project" value="UniProtKB-KW"/>
</dbReference>
<dbReference type="Proteomes" id="UP000198538">
    <property type="component" value="Unassembled WGS sequence"/>
</dbReference>
<name>A0A1G5GSX5_9BACL</name>
<keyword evidence="1" id="KW-0547">Nucleotide-binding</keyword>
<gene>
    <name evidence="4" type="ORF">SAMN05720606_10626</name>
</gene>
<dbReference type="Pfam" id="PF00005">
    <property type="entry name" value="ABC_tran"/>
    <property type="match status" value="1"/>
</dbReference>
<dbReference type="InterPro" id="IPR003593">
    <property type="entry name" value="AAA+_ATPase"/>
</dbReference>
<dbReference type="SUPFAM" id="SSF52540">
    <property type="entry name" value="P-loop containing nucleoside triphosphate hydrolases"/>
    <property type="match status" value="1"/>
</dbReference>
<dbReference type="InterPro" id="IPR003439">
    <property type="entry name" value="ABC_transporter-like_ATP-bd"/>
</dbReference>
<dbReference type="AlphaFoldDB" id="A0A1G5GSX5"/>
<dbReference type="RefSeq" id="WP_208606766.1">
    <property type="nucleotide sequence ID" value="NZ_FMVM01000006.1"/>
</dbReference>
<dbReference type="PANTHER" id="PTHR43158:SF10">
    <property type="entry name" value="ABC TRANSPORTER ATP-BINDING PROTEIN YTRB"/>
    <property type="match status" value="1"/>
</dbReference>